<protein>
    <submittedName>
        <fullName evidence="1">Uncharacterized protein</fullName>
    </submittedName>
</protein>
<name>A0A820QMQ8_9BILA</name>
<dbReference type="AlphaFoldDB" id="A0A820QMQ8"/>
<feature type="non-terminal residue" evidence="1">
    <location>
        <position position="113"/>
    </location>
</feature>
<gene>
    <name evidence="1" type="ORF">OKA104_LOCUS52693</name>
</gene>
<dbReference type="Proteomes" id="UP000663881">
    <property type="component" value="Unassembled WGS sequence"/>
</dbReference>
<evidence type="ECO:0000313" key="1">
    <source>
        <dbReference type="EMBL" id="CAF4423996.1"/>
    </source>
</evidence>
<organism evidence="1 2">
    <name type="scientific">Adineta steineri</name>
    <dbReference type="NCBI Taxonomy" id="433720"/>
    <lineage>
        <taxon>Eukaryota</taxon>
        <taxon>Metazoa</taxon>
        <taxon>Spiralia</taxon>
        <taxon>Gnathifera</taxon>
        <taxon>Rotifera</taxon>
        <taxon>Eurotatoria</taxon>
        <taxon>Bdelloidea</taxon>
        <taxon>Adinetida</taxon>
        <taxon>Adinetidae</taxon>
        <taxon>Adineta</taxon>
    </lineage>
</organism>
<comment type="caution">
    <text evidence="1">The sequence shown here is derived from an EMBL/GenBank/DDBJ whole genome shotgun (WGS) entry which is preliminary data.</text>
</comment>
<sequence length="113" mass="12713">PNSKILHEIEGDDSILYRVDLTTEMAFDLPHQFSADSHGSEMRILIVWLEQFHDDLDSILPVAEQQSKSRDISIIGIHPLKNHLLRISLNSNAQRMQSACASIPLIDGMVIPL</sequence>
<accession>A0A820QMQ8</accession>
<reference evidence="1" key="1">
    <citation type="submission" date="2021-02" db="EMBL/GenBank/DDBJ databases">
        <authorList>
            <person name="Nowell W R."/>
        </authorList>
    </citation>
    <scope>NUCLEOTIDE SEQUENCE</scope>
</reference>
<proteinExistence type="predicted"/>
<feature type="non-terminal residue" evidence="1">
    <location>
        <position position="1"/>
    </location>
</feature>
<dbReference type="EMBL" id="CAJOAY010031181">
    <property type="protein sequence ID" value="CAF4423996.1"/>
    <property type="molecule type" value="Genomic_DNA"/>
</dbReference>
<evidence type="ECO:0000313" key="2">
    <source>
        <dbReference type="Proteomes" id="UP000663881"/>
    </source>
</evidence>